<keyword evidence="3" id="KW-1185">Reference proteome</keyword>
<gene>
    <name evidence="2" type="ORF">CPELLU_LOCUS14026</name>
</gene>
<evidence type="ECO:0000313" key="2">
    <source>
        <dbReference type="EMBL" id="CAG8739908.1"/>
    </source>
</evidence>
<sequence length="545" mass="63396">MNEYFKRKSSEWNISDFLEECGIEEFKQKIEVYLTSLKTIANTQQDKRSERAQELLDNYKKAKWPDYKLARDWEKNHNKPAKVGVHLNNSTITAINSNIGSESYIGGTVNARALLRKLPQKRKSANESQAEPDEKPKKKSTRFTNNSIDNHEIEDHNEDDNEAEGGQEINDFTDFDLAYQSLNPAKMWTLESSGRIVEKIIYEHARTLKHESHLHSFILNDVDKKAQSLFRKEEWEEIFSLNLKVVLKFDKSITELMKKYSVTNLPSFRKTIFEPFLPPGISYSNEEHFYLNYINYAYRAIHTLWEENENFTMNPSSRLEGWYQHNIWSPIIDPAFHNFEIDLIRGEGSSMASSDRKNDDTDCEEDRKKIGRKGDGVFRLNGDRLEFEAIEAGKKWEGKNGKKYITDSLKLSKMLRDMLVQLAKECNNDEQIVRKLQTVGMLHSANRFQLLTLDAPKGYICRIRRFDFHEVASHINNPPLAFVLKDILRAKAIIKQTLELVQEKKSDLDDLDDFDNDGREVDRSGRCTTPPTITLNKTHKTPEKK</sequence>
<dbReference type="Proteomes" id="UP000789759">
    <property type="component" value="Unassembled WGS sequence"/>
</dbReference>
<feature type="non-terminal residue" evidence="2">
    <location>
        <position position="1"/>
    </location>
</feature>
<comment type="caution">
    <text evidence="2">The sequence shown here is derived from an EMBL/GenBank/DDBJ whole genome shotgun (WGS) entry which is preliminary data.</text>
</comment>
<dbReference type="OrthoDB" id="2447334at2759"/>
<reference evidence="2" key="1">
    <citation type="submission" date="2021-06" db="EMBL/GenBank/DDBJ databases">
        <authorList>
            <person name="Kallberg Y."/>
            <person name="Tangrot J."/>
            <person name="Rosling A."/>
        </authorList>
    </citation>
    <scope>NUCLEOTIDE SEQUENCE</scope>
    <source>
        <strain evidence="2">FL966</strain>
    </source>
</reference>
<proteinExistence type="predicted"/>
<evidence type="ECO:0000313" key="3">
    <source>
        <dbReference type="Proteomes" id="UP000789759"/>
    </source>
</evidence>
<feature type="compositionally biased region" description="Acidic residues" evidence="1">
    <location>
        <begin position="155"/>
        <end position="165"/>
    </location>
</feature>
<organism evidence="2 3">
    <name type="scientific">Cetraspora pellucida</name>
    <dbReference type="NCBI Taxonomy" id="1433469"/>
    <lineage>
        <taxon>Eukaryota</taxon>
        <taxon>Fungi</taxon>
        <taxon>Fungi incertae sedis</taxon>
        <taxon>Mucoromycota</taxon>
        <taxon>Glomeromycotina</taxon>
        <taxon>Glomeromycetes</taxon>
        <taxon>Diversisporales</taxon>
        <taxon>Gigasporaceae</taxon>
        <taxon>Cetraspora</taxon>
    </lineage>
</organism>
<dbReference type="EMBL" id="CAJVQA010015898">
    <property type="protein sequence ID" value="CAG8739908.1"/>
    <property type="molecule type" value="Genomic_DNA"/>
</dbReference>
<feature type="region of interest" description="Disordered" evidence="1">
    <location>
        <begin position="508"/>
        <end position="545"/>
    </location>
</feature>
<evidence type="ECO:0000256" key="1">
    <source>
        <dbReference type="SAM" id="MobiDB-lite"/>
    </source>
</evidence>
<feature type="compositionally biased region" description="Polar residues" evidence="1">
    <location>
        <begin position="526"/>
        <end position="536"/>
    </location>
</feature>
<dbReference type="AlphaFoldDB" id="A0A9N9IK89"/>
<feature type="compositionally biased region" description="Basic and acidic residues" evidence="1">
    <location>
        <begin position="516"/>
        <end position="525"/>
    </location>
</feature>
<name>A0A9N9IK89_9GLOM</name>
<accession>A0A9N9IK89</accession>
<feature type="region of interest" description="Disordered" evidence="1">
    <location>
        <begin position="120"/>
        <end position="167"/>
    </location>
</feature>
<protein>
    <submittedName>
        <fullName evidence="2">6485_t:CDS:1</fullName>
    </submittedName>
</protein>